<dbReference type="AlphaFoldDB" id="L7MI29"/>
<feature type="transmembrane region" description="Helical" evidence="1">
    <location>
        <begin position="39"/>
        <end position="56"/>
    </location>
</feature>
<dbReference type="Pfam" id="PF04488">
    <property type="entry name" value="Gly_transf_sug"/>
    <property type="match status" value="1"/>
</dbReference>
<dbReference type="PANTHER" id="PTHR46830">
    <property type="entry name" value="TRANSFERASE, PUTATIVE-RELATED"/>
    <property type="match status" value="1"/>
</dbReference>
<feature type="non-terminal residue" evidence="2">
    <location>
        <position position="1"/>
    </location>
</feature>
<name>L7MI29_RHIPC</name>
<keyword evidence="1" id="KW-0812">Transmembrane</keyword>
<organism evidence="2">
    <name type="scientific">Rhipicephalus pulchellus</name>
    <name type="common">Yellow backed tick</name>
    <name type="synonym">Dermacentor pulchellus</name>
    <dbReference type="NCBI Taxonomy" id="72859"/>
    <lineage>
        <taxon>Eukaryota</taxon>
        <taxon>Metazoa</taxon>
        <taxon>Ecdysozoa</taxon>
        <taxon>Arthropoda</taxon>
        <taxon>Chelicerata</taxon>
        <taxon>Arachnida</taxon>
        <taxon>Acari</taxon>
        <taxon>Parasitiformes</taxon>
        <taxon>Ixodida</taxon>
        <taxon>Ixodoidea</taxon>
        <taxon>Ixodidae</taxon>
        <taxon>Rhipicephalinae</taxon>
        <taxon>Rhipicephalus</taxon>
        <taxon>Rhipicephalus</taxon>
    </lineage>
</organism>
<evidence type="ECO:0000313" key="2">
    <source>
        <dbReference type="EMBL" id="JAA63477.1"/>
    </source>
</evidence>
<keyword evidence="1" id="KW-0472">Membrane</keyword>
<reference evidence="2" key="1">
    <citation type="submission" date="2012-11" db="EMBL/GenBank/DDBJ databases">
        <authorList>
            <person name="Lucero-Rivera Y.E."/>
            <person name="Tovar-Ramirez D."/>
        </authorList>
    </citation>
    <scope>NUCLEOTIDE SEQUENCE</scope>
    <source>
        <tissue evidence="2">Salivary gland</tissue>
    </source>
</reference>
<dbReference type="SUPFAM" id="SSF53448">
    <property type="entry name" value="Nucleotide-diphospho-sugar transferases"/>
    <property type="match status" value="1"/>
</dbReference>
<dbReference type="EMBL" id="GACK01001557">
    <property type="protein sequence ID" value="JAA63477.1"/>
    <property type="molecule type" value="mRNA"/>
</dbReference>
<proteinExistence type="evidence at transcript level"/>
<accession>L7MI29</accession>
<sequence>RGRGCFCCQTLVKTQPTHLLRRAFAVQCQQSSMRYSLRLILLVVAFISFFFLRILYRRADSLSASARNWWAGDIVDFEGADNVTGFDQPIVPNIVHFVRLGNASLSLVEAVCIRAAWIQQRPKSLVVHCDRCDEWARRSSAHWPLVSRIPGLRLATVKRPRYIFGKRLSSIYHASDIARLRILRKYGGIFLDGDSYLVRSLDPFRRFEMALGWYPKQALGTQVLVAHKNARFLELWYNSYRYYRPELWYWNAGRLPTEMTLVPRPHLVHRVPYDFGVHNLAHLLYGVCKPDWRQFFAIHLLFRHRSYLVTTDMFGPLTVSNVGRYNTTFGQMVRLALFGTTRLGDNTLKEPHWFLENELEYVLDAC</sequence>
<dbReference type="InterPro" id="IPR007577">
    <property type="entry name" value="GlycoTrfase_DXD_sugar-bd_CS"/>
</dbReference>
<reference evidence="2" key="2">
    <citation type="journal article" date="2015" name="J. Proteomics">
        <title>Sexual differences in the sialomes of the zebra tick, Rhipicephalus pulchellus.</title>
        <authorList>
            <person name="Tan A.W."/>
            <person name="Francischetti I.M."/>
            <person name="Slovak M."/>
            <person name="Kini R.M."/>
            <person name="Ribeiro J.M."/>
        </authorList>
    </citation>
    <scope>NUCLEOTIDE SEQUENCE</scope>
    <source>
        <tissue evidence="2">Salivary gland</tissue>
    </source>
</reference>
<protein>
    <submittedName>
        <fullName evidence="2">Uncharacterized protein</fullName>
    </submittedName>
</protein>
<dbReference type="PANTHER" id="PTHR46830:SF1">
    <property type="entry name" value="ALPHA-1,4-N-ACETYLGLUCOSAMINYLTRANSFERASE"/>
    <property type="match status" value="1"/>
</dbReference>
<evidence type="ECO:0000256" key="1">
    <source>
        <dbReference type="SAM" id="Phobius"/>
    </source>
</evidence>
<dbReference type="Gene3D" id="3.90.550.20">
    <property type="match status" value="1"/>
</dbReference>
<keyword evidence="1" id="KW-1133">Transmembrane helix</keyword>
<dbReference type="InterPro" id="IPR029044">
    <property type="entry name" value="Nucleotide-diphossugar_trans"/>
</dbReference>